<organism evidence="4 5">
    <name type="scientific">Cognatishimia activa</name>
    <dbReference type="NCBI Taxonomy" id="1715691"/>
    <lineage>
        <taxon>Bacteria</taxon>
        <taxon>Pseudomonadati</taxon>
        <taxon>Pseudomonadota</taxon>
        <taxon>Alphaproteobacteria</taxon>
        <taxon>Rhodobacterales</taxon>
        <taxon>Paracoccaceae</taxon>
        <taxon>Cognatishimia</taxon>
    </lineage>
</organism>
<dbReference type="AlphaFoldDB" id="A0A975ES42"/>
<evidence type="ECO:0000256" key="2">
    <source>
        <dbReference type="PROSITE-ProRule" id="PRU01091"/>
    </source>
</evidence>
<name>A0A975ES42_9RHOB</name>
<dbReference type="GO" id="GO:0006355">
    <property type="term" value="P:regulation of DNA-templated transcription"/>
    <property type="evidence" value="ECO:0007669"/>
    <property type="project" value="InterPro"/>
</dbReference>
<keyword evidence="1 2" id="KW-0238">DNA-binding</keyword>
<dbReference type="SMART" id="SM00862">
    <property type="entry name" value="Trans_reg_C"/>
    <property type="match status" value="1"/>
</dbReference>
<feature type="domain" description="OmpR/PhoB-type" evidence="3">
    <location>
        <begin position="124"/>
        <end position="222"/>
    </location>
</feature>
<evidence type="ECO:0000313" key="5">
    <source>
        <dbReference type="Proteomes" id="UP000665026"/>
    </source>
</evidence>
<dbReference type="GO" id="GO:0003677">
    <property type="term" value="F:DNA binding"/>
    <property type="evidence" value="ECO:0007669"/>
    <property type="project" value="UniProtKB-UniRule"/>
</dbReference>
<dbReference type="Proteomes" id="UP000665026">
    <property type="component" value="Chromosome"/>
</dbReference>
<sequence>MLGKPTYAIVLDRDNARALSLRHMFSVICGETCEVYSSVEAFFDHVSTDVSPQVILVGDIPDRADAVKAIADAIPGFLIAIEQSDGDLSVEDAFLQGADDVLRVPYTLRELALRLRARIGLLGSSENDNLFLDATHWGDEAYISERAGLTESEAHIVHVLMKHSGKIVSRDALSLEIDGRAWDYGDRKFDVHVAKIRKKLTSTFGDNISVQTVRSAGYILSIDEIGQAELAENQI</sequence>
<dbReference type="InterPro" id="IPR001867">
    <property type="entry name" value="OmpR/PhoB-type_DNA-bd"/>
</dbReference>
<dbReference type="EMBL" id="CP060010">
    <property type="protein sequence ID" value="QTN37158.1"/>
    <property type="molecule type" value="Genomic_DNA"/>
</dbReference>
<dbReference type="CDD" id="cd00383">
    <property type="entry name" value="trans_reg_C"/>
    <property type="match status" value="1"/>
</dbReference>
<gene>
    <name evidence="4" type="ORF">HZ995_06550</name>
</gene>
<dbReference type="Pfam" id="PF00486">
    <property type="entry name" value="Trans_reg_C"/>
    <property type="match status" value="1"/>
</dbReference>
<evidence type="ECO:0000256" key="1">
    <source>
        <dbReference type="ARBA" id="ARBA00023125"/>
    </source>
</evidence>
<protein>
    <submittedName>
        <fullName evidence="4">Response regulator transcription factor</fullName>
    </submittedName>
</protein>
<dbReference type="Gene3D" id="1.10.10.10">
    <property type="entry name" value="Winged helix-like DNA-binding domain superfamily/Winged helix DNA-binding domain"/>
    <property type="match status" value="1"/>
</dbReference>
<dbReference type="InterPro" id="IPR016032">
    <property type="entry name" value="Sig_transdc_resp-reg_C-effctor"/>
</dbReference>
<reference evidence="4" key="1">
    <citation type="submission" date="2020-07" db="EMBL/GenBank/DDBJ databases">
        <title>Genome sequences of bacteria associated with the marine, planktonic diatom Thalassiosira profunda strain ECT2AJA-044.</title>
        <authorList>
            <person name="Gargas C.B."/>
            <person name="Roberts W.R."/>
            <person name="Alverson A.J."/>
        </authorList>
    </citation>
    <scope>NUCLEOTIDE SEQUENCE</scope>
    <source>
        <strain evidence="4">ECT2AJA-044</strain>
    </source>
</reference>
<dbReference type="PROSITE" id="PS51755">
    <property type="entry name" value="OMPR_PHOB"/>
    <property type="match status" value="1"/>
</dbReference>
<dbReference type="KEGG" id="cact:HZ995_06550"/>
<feature type="DNA-binding region" description="OmpR/PhoB-type" evidence="2">
    <location>
        <begin position="124"/>
        <end position="222"/>
    </location>
</feature>
<dbReference type="GO" id="GO:0000160">
    <property type="term" value="P:phosphorelay signal transduction system"/>
    <property type="evidence" value="ECO:0007669"/>
    <property type="project" value="InterPro"/>
</dbReference>
<evidence type="ECO:0000313" key="4">
    <source>
        <dbReference type="EMBL" id="QTN37158.1"/>
    </source>
</evidence>
<dbReference type="RefSeq" id="WP_209357852.1">
    <property type="nucleotide sequence ID" value="NZ_CP060010.1"/>
</dbReference>
<accession>A0A975ES42</accession>
<dbReference type="InterPro" id="IPR036388">
    <property type="entry name" value="WH-like_DNA-bd_sf"/>
</dbReference>
<dbReference type="SUPFAM" id="SSF46894">
    <property type="entry name" value="C-terminal effector domain of the bipartite response regulators"/>
    <property type="match status" value="1"/>
</dbReference>
<evidence type="ECO:0000259" key="3">
    <source>
        <dbReference type="PROSITE" id="PS51755"/>
    </source>
</evidence>
<proteinExistence type="predicted"/>